<dbReference type="AlphaFoldDB" id="A0A099YG76"/>
<dbReference type="EMBL" id="JROC01000017">
    <property type="protein sequence ID" value="KGL67565.1"/>
    <property type="molecule type" value="Genomic_DNA"/>
</dbReference>
<proteinExistence type="predicted"/>
<dbReference type="GO" id="GO:0015031">
    <property type="term" value="P:protein transport"/>
    <property type="evidence" value="ECO:0007669"/>
    <property type="project" value="InterPro"/>
</dbReference>
<protein>
    <recommendedName>
        <fullName evidence="3">Accessory Sec system protein Asp1</fullName>
    </recommendedName>
</protein>
<dbReference type="Proteomes" id="UP000030001">
    <property type="component" value="Unassembled WGS sequence"/>
</dbReference>
<sequence length="524" mass="60364">MKYFVPSWHLGIGDWASTQQNITFDDAIGNMRIMNHADENYGLIIGDYKPQLITQLNAEGVAPTDTLAAFDWIQDTALQDNSRIVDIQDFNWPKETYFEYGPFSVDAICNDEHIARLLFNNIGQILRIERWQNGCHQEDIIMDTRGFVSSIQTFNKQNQLQKTIFFNLHGDWRVIEDAKTGRCHINSRYQGDFTQSDYASRHDLINEAIASLIQKRLDKDSDQIVLTADDQQIIDLKQFNGFKTIIQASQWHANDRFWAPMNGRTDLTIVTDSEAADRHVHKIMGDQIETNLLPTFASQFSLGHSDEYTTQTILLFVSEQTTMLNLRKGLAQLMKMVDQNQNSERLQIAACDGRLLNQARQIAQEIAQDHPRLLIDPEEEQMMSNPDLVDKDIDPRMEKQQRWQPIPIYTKRIVQTTDLLQLLDQVRVVVDLGNNPDSYVQMASISVGLPQINLIETDLVRDHENGLLLANVADLTAALQFYLGSMENWNRARVDAVQQINNYSGKRILYNWQLIWKRCARFEA</sequence>
<evidence type="ECO:0000313" key="2">
    <source>
        <dbReference type="Proteomes" id="UP000030001"/>
    </source>
</evidence>
<gene>
    <name evidence="1" type="ORF">LX03_00325</name>
</gene>
<evidence type="ECO:0008006" key="3">
    <source>
        <dbReference type="Google" id="ProtNLM"/>
    </source>
</evidence>
<dbReference type="Pfam" id="PF16993">
    <property type="entry name" value="Asp1"/>
    <property type="match status" value="1"/>
</dbReference>
<name>A0A099YG76_LIMMU</name>
<evidence type="ECO:0000313" key="1">
    <source>
        <dbReference type="EMBL" id="KGL67565.1"/>
    </source>
</evidence>
<reference evidence="1 2" key="1">
    <citation type="submission" date="2014-09" db="EMBL/GenBank/DDBJ databases">
        <title>Lactobacillus mucosae CRL573 Genome Sequencing.</title>
        <authorList>
            <person name="Bleckwedel J."/>
            <person name="Teran L.C."/>
            <person name="Bonacina J."/>
            <person name="Saavedra L."/>
            <person name="Mozzi F.B."/>
            <person name="Raya R.R."/>
        </authorList>
    </citation>
    <scope>NUCLEOTIDE SEQUENCE [LARGE SCALE GENOMIC DNA]</scope>
    <source>
        <strain evidence="1 2">CRL573</strain>
    </source>
</reference>
<dbReference type="InterPro" id="IPR022372">
    <property type="entry name" value="Accessory_SS_Asp1"/>
</dbReference>
<dbReference type="NCBIfam" id="TIGR03713">
    <property type="entry name" value="acc_sec_asp1"/>
    <property type="match status" value="1"/>
</dbReference>
<organism evidence="1 2">
    <name type="scientific">Limosilactobacillus mucosae</name>
    <name type="common">Lactobacillus mucosae</name>
    <dbReference type="NCBI Taxonomy" id="97478"/>
    <lineage>
        <taxon>Bacteria</taxon>
        <taxon>Bacillati</taxon>
        <taxon>Bacillota</taxon>
        <taxon>Bacilli</taxon>
        <taxon>Lactobacillales</taxon>
        <taxon>Lactobacillaceae</taxon>
        <taxon>Limosilactobacillus</taxon>
    </lineage>
</organism>
<comment type="caution">
    <text evidence="1">The sequence shown here is derived from an EMBL/GenBank/DDBJ whole genome shotgun (WGS) entry which is preliminary data.</text>
</comment>
<accession>A0A099YG76</accession>